<evidence type="ECO:0000256" key="3">
    <source>
        <dbReference type="ARBA" id="ARBA00022989"/>
    </source>
</evidence>
<dbReference type="Pfam" id="PF06271">
    <property type="entry name" value="RDD"/>
    <property type="match status" value="1"/>
</dbReference>
<dbReference type="PANTHER" id="PTHR38480:SF1">
    <property type="entry name" value="SLR0254 PROTEIN"/>
    <property type="match status" value="1"/>
</dbReference>
<evidence type="ECO:0000256" key="4">
    <source>
        <dbReference type="ARBA" id="ARBA00023136"/>
    </source>
</evidence>
<accession>A0A433N1V9</accession>
<dbReference type="InterPro" id="IPR010432">
    <property type="entry name" value="RDD"/>
</dbReference>
<keyword evidence="2 5" id="KW-0812">Transmembrane</keyword>
<sequence length="263" mass="29865">MHIFNRVKYQTPESVELEFVLAGIGSRAWALLIDYHVLALILITFLITWLFLSVQVLDWLTNIFGGDKVGIWLYAIALLVNYFIYTGYFVCFETLWQGQTPGKRIAKIRVLKDNGRPIGLQQAALRALLRPIDDTLFLGAFFIIFGRREKRIGDWVAGTIVIQTQPPSLATTFTISEQAKLLCQELLETANISAMLPDDFAIIREYLLRRKGMSQKGRDAVALRLAKQVKTIINLEKAPEGVSPDVFLEAIYLTYQKFSNFGQ</sequence>
<gene>
    <name evidence="7" type="ORF">PCC6912_49080</name>
</gene>
<keyword evidence="3 5" id="KW-1133">Transmembrane helix</keyword>
<feature type="domain" description="RDD" evidence="6">
    <location>
        <begin position="21"/>
        <end position="158"/>
    </location>
</feature>
<dbReference type="EMBL" id="RSCJ01000026">
    <property type="protein sequence ID" value="RUR75065.1"/>
    <property type="molecule type" value="Genomic_DNA"/>
</dbReference>
<proteinExistence type="predicted"/>
<dbReference type="RefSeq" id="WP_016873609.1">
    <property type="nucleotide sequence ID" value="NZ_AJLN01000047.1"/>
</dbReference>
<evidence type="ECO:0000259" key="6">
    <source>
        <dbReference type="Pfam" id="PF06271"/>
    </source>
</evidence>
<evidence type="ECO:0000256" key="2">
    <source>
        <dbReference type="ARBA" id="ARBA00022692"/>
    </source>
</evidence>
<keyword evidence="4 5" id="KW-0472">Membrane</keyword>
<dbReference type="Proteomes" id="UP000268857">
    <property type="component" value="Unassembled WGS sequence"/>
</dbReference>
<keyword evidence="8" id="KW-1185">Reference proteome</keyword>
<evidence type="ECO:0000256" key="1">
    <source>
        <dbReference type="ARBA" id="ARBA00004141"/>
    </source>
</evidence>
<dbReference type="STRING" id="211165.GCA_000317285_01052"/>
<dbReference type="AlphaFoldDB" id="A0A433N1V9"/>
<dbReference type="OrthoDB" id="9787732at2"/>
<reference evidence="7 8" key="1">
    <citation type="journal article" date="2019" name="Genome Biol. Evol.">
        <title>Day and night: Metabolic profiles and evolutionary relationships of six axenic non-marine cyanobacteria.</title>
        <authorList>
            <person name="Will S.E."/>
            <person name="Henke P."/>
            <person name="Boedeker C."/>
            <person name="Huang S."/>
            <person name="Brinkmann H."/>
            <person name="Rohde M."/>
            <person name="Jarek M."/>
            <person name="Friedl T."/>
            <person name="Seufert S."/>
            <person name="Schumacher M."/>
            <person name="Overmann J."/>
            <person name="Neumann-Schaal M."/>
            <person name="Petersen J."/>
        </authorList>
    </citation>
    <scope>NUCLEOTIDE SEQUENCE [LARGE SCALE GENOMIC DNA]</scope>
    <source>
        <strain evidence="7 8">PCC 6912</strain>
    </source>
</reference>
<feature type="transmembrane region" description="Helical" evidence="5">
    <location>
        <begin position="71"/>
        <end position="96"/>
    </location>
</feature>
<dbReference type="GO" id="GO:0016020">
    <property type="term" value="C:membrane"/>
    <property type="evidence" value="ECO:0007669"/>
    <property type="project" value="UniProtKB-SubCell"/>
</dbReference>
<evidence type="ECO:0000256" key="5">
    <source>
        <dbReference type="SAM" id="Phobius"/>
    </source>
</evidence>
<feature type="transmembrane region" description="Helical" evidence="5">
    <location>
        <begin position="29"/>
        <end position="51"/>
    </location>
</feature>
<comment type="caution">
    <text evidence="7">The sequence shown here is derived from an EMBL/GenBank/DDBJ whole genome shotgun (WGS) entry which is preliminary data.</text>
</comment>
<evidence type="ECO:0000313" key="7">
    <source>
        <dbReference type="EMBL" id="RUR75065.1"/>
    </source>
</evidence>
<comment type="subcellular location">
    <subcellularLocation>
        <location evidence="1">Membrane</location>
        <topology evidence="1">Multi-pass membrane protein</topology>
    </subcellularLocation>
</comment>
<organism evidence="7 8">
    <name type="scientific">Chlorogloeopsis fritschii PCC 6912</name>
    <dbReference type="NCBI Taxonomy" id="211165"/>
    <lineage>
        <taxon>Bacteria</taxon>
        <taxon>Bacillati</taxon>
        <taxon>Cyanobacteriota</taxon>
        <taxon>Cyanophyceae</taxon>
        <taxon>Nostocales</taxon>
        <taxon>Chlorogloeopsidaceae</taxon>
        <taxon>Chlorogloeopsis</taxon>
    </lineage>
</organism>
<name>A0A433N1V9_CHLFR</name>
<evidence type="ECO:0000313" key="8">
    <source>
        <dbReference type="Proteomes" id="UP000268857"/>
    </source>
</evidence>
<dbReference type="PANTHER" id="PTHR38480">
    <property type="entry name" value="SLR0254 PROTEIN"/>
    <property type="match status" value="1"/>
</dbReference>
<protein>
    <recommendedName>
        <fullName evidence="6">RDD domain-containing protein</fullName>
    </recommendedName>
</protein>